<feature type="transmembrane region" description="Helical" evidence="1">
    <location>
        <begin position="36"/>
        <end position="56"/>
    </location>
</feature>
<dbReference type="RefSeq" id="WP_098771708.1">
    <property type="nucleotide sequence ID" value="NZ_NUIQ01000232.1"/>
</dbReference>
<feature type="transmembrane region" description="Helical" evidence="1">
    <location>
        <begin position="68"/>
        <end position="87"/>
    </location>
</feature>
<dbReference type="Proteomes" id="UP000223834">
    <property type="component" value="Unassembled WGS sequence"/>
</dbReference>
<comment type="caution">
    <text evidence="2">The sequence shown here is derived from an EMBL/GenBank/DDBJ whole genome shotgun (WGS) entry which is preliminary data.</text>
</comment>
<keyword evidence="1" id="KW-0812">Transmembrane</keyword>
<gene>
    <name evidence="2" type="ORF">CN980_24205</name>
</gene>
<evidence type="ECO:0000256" key="1">
    <source>
        <dbReference type="SAM" id="Phobius"/>
    </source>
</evidence>
<protein>
    <recommendedName>
        <fullName evidence="4">Outer membrane protein assembly factor BamE</fullName>
    </recommendedName>
</protein>
<keyword evidence="1" id="KW-0472">Membrane</keyword>
<keyword evidence="1" id="KW-1133">Transmembrane helix</keyword>
<name>A0A9X7C7R1_BACCE</name>
<dbReference type="AlphaFoldDB" id="A0A9X7C7R1"/>
<accession>A0A9X7C7R1</accession>
<sequence>MLRGILYVSFCLYIGMYIVFIFVIDMVHIPLSVRSIFVVFIPFVLLVMIQRAILYVSKNRNEEKKQMLGGLIVALIPLIVCTVQLSVNEYTSKFNQNRWLNHADKRVHMVDDLLQKYKLKGKSNEEITQLLGAPTETRSGGEGVITLYYLGTERGFIPIDSEQLILQFDRDGKVMEYTVHKD</sequence>
<evidence type="ECO:0008006" key="4">
    <source>
        <dbReference type="Google" id="ProtNLM"/>
    </source>
</evidence>
<evidence type="ECO:0000313" key="3">
    <source>
        <dbReference type="Proteomes" id="UP000223834"/>
    </source>
</evidence>
<organism evidence="2 3">
    <name type="scientific">Bacillus cereus</name>
    <dbReference type="NCBI Taxonomy" id="1396"/>
    <lineage>
        <taxon>Bacteria</taxon>
        <taxon>Bacillati</taxon>
        <taxon>Bacillota</taxon>
        <taxon>Bacilli</taxon>
        <taxon>Bacillales</taxon>
        <taxon>Bacillaceae</taxon>
        <taxon>Bacillus</taxon>
        <taxon>Bacillus cereus group</taxon>
    </lineage>
</organism>
<reference evidence="2 3" key="1">
    <citation type="submission" date="2017-09" db="EMBL/GenBank/DDBJ databases">
        <title>Large-scale bioinformatics analysis of Bacillus genomes uncovers conserved roles of natural products in bacterial physiology.</title>
        <authorList>
            <consortium name="Agbiome Team Llc"/>
            <person name="Bleich R.M."/>
            <person name="Grubbs K.J."/>
            <person name="Santa Maria K.C."/>
            <person name="Allen S.E."/>
            <person name="Farag S."/>
            <person name="Shank E.A."/>
            <person name="Bowers A."/>
        </authorList>
    </citation>
    <scope>NUCLEOTIDE SEQUENCE [LARGE SCALE GENOMIC DNA]</scope>
    <source>
        <strain evidence="2 3">AFS049141</strain>
    </source>
</reference>
<feature type="transmembrane region" description="Helical" evidence="1">
    <location>
        <begin position="5"/>
        <end position="24"/>
    </location>
</feature>
<evidence type="ECO:0000313" key="2">
    <source>
        <dbReference type="EMBL" id="PGO65247.1"/>
    </source>
</evidence>
<proteinExistence type="predicted"/>
<dbReference type="EMBL" id="NUIQ01000232">
    <property type="protein sequence ID" value="PGO65247.1"/>
    <property type="molecule type" value="Genomic_DNA"/>
</dbReference>